<dbReference type="EMBL" id="JAFMYW010000003">
    <property type="protein sequence ID" value="MBO0949628.1"/>
    <property type="molecule type" value="Genomic_DNA"/>
</dbReference>
<dbReference type="Proteomes" id="UP000664628">
    <property type="component" value="Unassembled WGS sequence"/>
</dbReference>
<evidence type="ECO:0000313" key="7">
    <source>
        <dbReference type="Proteomes" id="UP000664628"/>
    </source>
</evidence>
<dbReference type="PROSITE" id="PS51123">
    <property type="entry name" value="OMPA_2"/>
    <property type="match status" value="1"/>
</dbReference>
<evidence type="ECO:0000256" key="2">
    <source>
        <dbReference type="ARBA" id="ARBA00023136"/>
    </source>
</evidence>
<evidence type="ECO:0000256" key="3">
    <source>
        <dbReference type="ARBA" id="ARBA00023237"/>
    </source>
</evidence>
<keyword evidence="3" id="KW-0998">Cell outer membrane</keyword>
<dbReference type="CDD" id="cd07185">
    <property type="entry name" value="OmpA_C-like"/>
    <property type="match status" value="1"/>
</dbReference>
<evidence type="ECO:0000313" key="6">
    <source>
        <dbReference type="EMBL" id="MBO0949628.1"/>
    </source>
</evidence>
<protein>
    <submittedName>
        <fullName evidence="6">OmpA family protein</fullName>
    </submittedName>
</protein>
<gene>
    <name evidence="6" type="ORF">J2I46_13610</name>
</gene>
<dbReference type="PANTHER" id="PTHR30329">
    <property type="entry name" value="STATOR ELEMENT OF FLAGELLAR MOTOR COMPLEX"/>
    <property type="match status" value="1"/>
</dbReference>
<organism evidence="6 7">
    <name type="scientific">Fibrella forsythiae</name>
    <dbReference type="NCBI Taxonomy" id="2817061"/>
    <lineage>
        <taxon>Bacteria</taxon>
        <taxon>Pseudomonadati</taxon>
        <taxon>Bacteroidota</taxon>
        <taxon>Cytophagia</taxon>
        <taxon>Cytophagales</taxon>
        <taxon>Spirosomataceae</taxon>
        <taxon>Fibrella</taxon>
    </lineage>
</organism>
<comment type="caution">
    <text evidence="6">The sequence shown here is derived from an EMBL/GenBank/DDBJ whole genome shotgun (WGS) entry which is preliminary data.</text>
</comment>
<dbReference type="InterPro" id="IPR006665">
    <property type="entry name" value="OmpA-like"/>
</dbReference>
<evidence type="ECO:0000259" key="5">
    <source>
        <dbReference type="PROSITE" id="PS51123"/>
    </source>
</evidence>
<dbReference type="SUPFAM" id="SSF103088">
    <property type="entry name" value="OmpA-like"/>
    <property type="match status" value="1"/>
</dbReference>
<proteinExistence type="predicted"/>
<dbReference type="InterPro" id="IPR036737">
    <property type="entry name" value="OmpA-like_sf"/>
</dbReference>
<dbReference type="RefSeq" id="WP_207329575.1">
    <property type="nucleotide sequence ID" value="NZ_JAFMYW010000003.1"/>
</dbReference>
<reference evidence="6 7" key="1">
    <citation type="submission" date="2021-03" db="EMBL/GenBank/DDBJ databases">
        <title>Fibrella sp. HMF5405 genome sequencing and assembly.</title>
        <authorList>
            <person name="Kang H."/>
            <person name="Kim H."/>
            <person name="Bae S."/>
            <person name="Joh K."/>
        </authorList>
    </citation>
    <scope>NUCLEOTIDE SEQUENCE [LARGE SCALE GENOMIC DNA]</scope>
    <source>
        <strain evidence="6 7">HMF5405</strain>
    </source>
</reference>
<evidence type="ECO:0000256" key="1">
    <source>
        <dbReference type="ARBA" id="ARBA00004442"/>
    </source>
</evidence>
<keyword evidence="2 4" id="KW-0472">Membrane</keyword>
<feature type="domain" description="OmpA-like" evidence="5">
    <location>
        <begin position="56"/>
        <end position="174"/>
    </location>
</feature>
<dbReference type="Pfam" id="PF00691">
    <property type="entry name" value="OmpA"/>
    <property type="match status" value="1"/>
</dbReference>
<dbReference type="PANTHER" id="PTHR30329:SF21">
    <property type="entry name" value="LIPOPROTEIN YIAD-RELATED"/>
    <property type="match status" value="1"/>
</dbReference>
<sequence length="441" mass="48300">MIKLFLYLLVGTFLLAPAVAKPVIKPVFAASMLADTTVPATTTLRLILDSLRNQPTLKGVKIKLQDINFETNSFVLTASSAAYLDTIAGVLNKIPAVMLEIGGHTDNVGPPQRNLTLSQNRAQAVRNRLVGAGMVTAKRVTFRGYGEGHPVAPNTTDAGRTLNRRVEMQFVGLDNGQITKIYLRDGQIIPAALVYLNEQTQSVLYKIDENTPLLELPCDKVLKLIYADNRVKLLDCPPPPKESTPPVSAAPAAQIRQKRVSPLYLVIQAGAGYMLGENPAWTSKTIGYAHVLGFGGNLLAGYRLSNRISVGLQTGYWRWSTLVEYKTSSDGPVIRRYNSDATQIPLSVTIPVYITKAVYLMPEGGINLLTINAGFDDVRERFTGLQTSLGGTLGYTTDHKKRVWFDAGLFYRVHQKATWDKQYGVPAMNYAGLKLGLGFSL</sequence>
<evidence type="ECO:0000256" key="4">
    <source>
        <dbReference type="PROSITE-ProRule" id="PRU00473"/>
    </source>
</evidence>
<name>A0ABS3JI04_9BACT</name>
<accession>A0ABS3JI04</accession>
<dbReference type="InterPro" id="IPR050330">
    <property type="entry name" value="Bact_OuterMem_StrucFunc"/>
</dbReference>
<dbReference type="InterPro" id="IPR006664">
    <property type="entry name" value="OMP_bac"/>
</dbReference>
<keyword evidence="7" id="KW-1185">Reference proteome</keyword>
<comment type="subcellular location">
    <subcellularLocation>
        <location evidence="1">Cell outer membrane</location>
    </subcellularLocation>
</comment>
<dbReference type="Gene3D" id="3.30.1330.60">
    <property type="entry name" value="OmpA-like domain"/>
    <property type="match status" value="1"/>
</dbReference>
<dbReference type="PRINTS" id="PR01021">
    <property type="entry name" value="OMPADOMAIN"/>
</dbReference>